<comment type="caution">
    <text evidence="1">The sequence shown here is derived from an EMBL/GenBank/DDBJ whole genome shotgun (WGS) entry which is preliminary data.</text>
</comment>
<reference evidence="1 2" key="1">
    <citation type="submission" date="2018-10" db="EMBL/GenBank/DDBJ databases">
        <title>Ulvibacterium marinum gen. nov., sp. nov., a novel marine bacterium of the family Flavobacteriaceae, isolated from a culture of the green alga Ulva prolifera.</title>
        <authorList>
            <person name="Zhang Z."/>
        </authorList>
    </citation>
    <scope>NUCLEOTIDE SEQUENCE [LARGE SCALE GENOMIC DNA]</scope>
    <source>
        <strain evidence="1 2">CCMM003</strain>
    </source>
</reference>
<evidence type="ECO:0000313" key="1">
    <source>
        <dbReference type="EMBL" id="RKN81181.1"/>
    </source>
</evidence>
<dbReference type="EMBL" id="RBCJ01000002">
    <property type="protein sequence ID" value="RKN81181.1"/>
    <property type="molecule type" value="Genomic_DNA"/>
</dbReference>
<proteinExistence type="predicted"/>
<dbReference type="AlphaFoldDB" id="A0A3B0C8V0"/>
<evidence type="ECO:0000313" key="2">
    <source>
        <dbReference type="Proteomes" id="UP000276603"/>
    </source>
</evidence>
<dbReference type="Proteomes" id="UP000276603">
    <property type="component" value="Unassembled WGS sequence"/>
</dbReference>
<gene>
    <name evidence="1" type="ORF">D7Z94_09570</name>
</gene>
<organism evidence="1 2">
    <name type="scientific">Ulvibacterium marinum</name>
    <dbReference type="NCBI Taxonomy" id="2419782"/>
    <lineage>
        <taxon>Bacteria</taxon>
        <taxon>Pseudomonadati</taxon>
        <taxon>Bacteroidota</taxon>
        <taxon>Flavobacteriia</taxon>
        <taxon>Flavobacteriales</taxon>
        <taxon>Flavobacteriaceae</taxon>
        <taxon>Ulvibacterium</taxon>
    </lineage>
</organism>
<sequence length="84" mass="9458">MISRRAFINFCGFFLVFTPFLGCFAEGKETDVIWFLSEQDIMGIGKSYSSNSFTTIDAEIVLINGWVLTLAEAEICKKKFLESA</sequence>
<keyword evidence="2" id="KW-1185">Reference proteome</keyword>
<protein>
    <submittedName>
        <fullName evidence="1">Uncharacterized protein</fullName>
    </submittedName>
</protein>
<name>A0A3B0C8V0_9FLAO</name>
<accession>A0A3B0C8V0</accession>